<organism evidence="2 3">
    <name type="scientific">Sphingomonas morindae</name>
    <dbReference type="NCBI Taxonomy" id="1541170"/>
    <lineage>
        <taxon>Bacteria</taxon>
        <taxon>Pseudomonadati</taxon>
        <taxon>Pseudomonadota</taxon>
        <taxon>Alphaproteobacteria</taxon>
        <taxon>Sphingomonadales</taxon>
        <taxon>Sphingomonadaceae</taxon>
        <taxon>Sphingomonas</taxon>
    </lineage>
</organism>
<dbReference type="InterPro" id="IPR041664">
    <property type="entry name" value="AAA_16"/>
</dbReference>
<name>A0ABY4X406_9SPHN</name>
<dbReference type="Gene3D" id="3.40.50.300">
    <property type="entry name" value="P-loop containing nucleotide triphosphate hydrolases"/>
    <property type="match status" value="1"/>
</dbReference>
<keyword evidence="2" id="KW-0547">Nucleotide-binding</keyword>
<evidence type="ECO:0000313" key="2">
    <source>
        <dbReference type="EMBL" id="USI71648.1"/>
    </source>
</evidence>
<protein>
    <submittedName>
        <fullName evidence="2">ATP-binding protein</fullName>
    </submittedName>
</protein>
<dbReference type="SUPFAM" id="SSF52540">
    <property type="entry name" value="P-loop containing nucleoside triphosphate hydrolases"/>
    <property type="match status" value="1"/>
</dbReference>
<accession>A0ABY4X406</accession>
<evidence type="ECO:0000259" key="1">
    <source>
        <dbReference type="SMART" id="SM00382"/>
    </source>
</evidence>
<dbReference type="Proteomes" id="UP001056937">
    <property type="component" value="Chromosome 1"/>
</dbReference>
<dbReference type="EMBL" id="CP084930">
    <property type="protein sequence ID" value="USI71648.1"/>
    <property type="molecule type" value="Genomic_DNA"/>
</dbReference>
<keyword evidence="3" id="KW-1185">Reference proteome</keyword>
<dbReference type="GO" id="GO:0005524">
    <property type="term" value="F:ATP binding"/>
    <property type="evidence" value="ECO:0007669"/>
    <property type="project" value="UniProtKB-KW"/>
</dbReference>
<reference evidence="2" key="1">
    <citation type="journal article" date="2022" name="Toxins">
        <title>Genomic Analysis of Sphingopyxis sp. USTB-05 for Biodegrading Cyanobacterial Hepatotoxins.</title>
        <authorList>
            <person name="Liu C."/>
            <person name="Xu Q."/>
            <person name="Zhao Z."/>
            <person name="Zhang H."/>
            <person name="Liu X."/>
            <person name="Yin C."/>
            <person name="Liu Y."/>
            <person name="Yan H."/>
        </authorList>
    </citation>
    <scope>NUCLEOTIDE SEQUENCE</scope>
    <source>
        <strain evidence="2">NBD5</strain>
    </source>
</reference>
<feature type="domain" description="AAA+ ATPase" evidence="1">
    <location>
        <begin position="48"/>
        <end position="218"/>
    </location>
</feature>
<dbReference type="InterPro" id="IPR003593">
    <property type="entry name" value="AAA+_ATPase"/>
</dbReference>
<dbReference type="SMART" id="SM00382">
    <property type="entry name" value="AAA"/>
    <property type="match status" value="1"/>
</dbReference>
<dbReference type="Pfam" id="PF13191">
    <property type="entry name" value="AAA_16"/>
    <property type="match status" value="1"/>
</dbReference>
<dbReference type="PANTHER" id="PTHR34301">
    <property type="entry name" value="DNA-BINDING PROTEIN-RELATED"/>
    <property type="match status" value="1"/>
</dbReference>
<dbReference type="PANTHER" id="PTHR34301:SF8">
    <property type="entry name" value="ATPASE DOMAIN-CONTAINING PROTEIN"/>
    <property type="match status" value="1"/>
</dbReference>
<evidence type="ECO:0000313" key="3">
    <source>
        <dbReference type="Proteomes" id="UP001056937"/>
    </source>
</evidence>
<dbReference type="InterPro" id="IPR027417">
    <property type="entry name" value="P-loop_NTPase"/>
</dbReference>
<sequence length="414" mass="45581">MSAEEEAITQARLAVGQVFTPGSPVNERDLFSGRIEQFNFVLDAVTQRGYHAVMYGERGVGKTSLANVITSALDRSGKWIISRVTCDVSDDYASLWRKALQDVVLTRSRPGVGFNAEDTTENGRLVDQLPLELSPDNIRRTLIEMSSASPILIVFDEFDRISSDRTTTLMADTIKSLSDVGVAATVLLIGVADSVAELIEGHASIERVLVQIPMPRMSKDEILDIILKGISRLGMKIDQSACDEVASLSQGLPYIAHLLSLNSVRAALHLDSLLVKSDHVASGMQRALDQWQQSIKVSYYEASKSQQPGHIFKEVLLACALAEVDELGFFTAAAVRAPLRAITKKNYDIPNFARHLKELSEAGRGELLQRVGETRRIRYRFTSPIMRPYVVIRAVAENLIGKAALKQIQKTTTA</sequence>
<proteinExistence type="predicted"/>
<keyword evidence="2" id="KW-0067">ATP-binding</keyword>
<gene>
    <name evidence="2" type="ORF">LHA26_09900</name>
</gene>
<dbReference type="RefSeq" id="WP_252165461.1">
    <property type="nucleotide sequence ID" value="NZ_CP084930.1"/>
</dbReference>